<evidence type="ECO:0000313" key="3">
    <source>
        <dbReference type="Proteomes" id="UP000615026"/>
    </source>
</evidence>
<evidence type="ECO:0000259" key="1">
    <source>
        <dbReference type="Pfam" id="PF13340"/>
    </source>
</evidence>
<proteinExistence type="predicted"/>
<reference evidence="2" key="1">
    <citation type="submission" date="2020-10" db="EMBL/GenBank/DDBJ databases">
        <authorList>
            <person name="Castelo-Branco R."/>
            <person name="Eusebio N."/>
            <person name="Adriana R."/>
            <person name="Vieira A."/>
            <person name="Brugerolle De Fraissinette N."/>
            <person name="Rezende De Castro R."/>
            <person name="Schneider M.P."/>
            <person name="Vasconcelos V."/>
            <person name="Leao P.N."/>
        </authorList>
    </citation>
    <scope>NUCLEOTIDE SEQUENCE</scope>
    <source>
        <strain evidence="2">LEGE 11479</strain>
    </source>
</reference>
<protein>
    <submittedName>
        <fullName evidence="2">Transposase</fullName>
    </submittedName>
</protein>
<dbReference type="EMBL" id="JADEXP010000007">
    <property type="protein sequence ID" value="MBE9065390.1"/>
    <property type="molecule type" value="Genomic_DNA"/>
</dbReference>
<name>A0A928WZY4_LEPEC</name>
<dbReference type="InterPro" id="IPR025161">
    <property type="entry name" value="IS402-like_dom"/>
</dbReference>
<sequence>MPKAYTSSLSRAQFELIEPLLPKAKSGGRPRSVDLFIVLNAILYVVVQGCKWRDIPGDLLPWSTYSR</sequence>
<dbReference type="PANTHER" id="PTHR30007:SF0">
    <property type="entry name" value="TRANSPOSASE"/>
    <property type="match status" value="1"/>
</dbReference>
<gene>
    <name evidence="2" type="ORF">IQ260_01850</name>
</gene>
<evidence type="ECO:0000313" key="2">
    <source>
        <dbReference type="EMBL" id="MBE9065390.1"/>
    </source>
</evidence>
<dbReference type="Pfam" id="PF13340">
    <property type="entry name" value="DUF4096"/>
    <property type="match status" value="1"/>
</dbReference>
<dbReference type="PANTHER" id="PTHR30007">
    <property type="entry name" value="PHP DOMAIN PROTEIN"/>
    <property type="match status" value="1"/>
</dbReference>
<keyword evidence="3" id="KW-1185">Reference proteome</keyword>
<accession>A0A928WZY4</accession>
<comment type="caution">
    <text evidence="2">The sequence shown here is derived from an EMBL/GenBank/DDBJ whole genome shotgun (WGS) entry which is preliminary data.</text>
</comment>
<feature type="domain" description="Insertion element IS402-like" evidence="1">
    <location>
        <begin position="9"/>
        <end position="65"/>
    </location>
</feature>
<dbReference type="Proteomes" id="UP000615026">
    <property type="component" value="Unassembled WGS sequence"/>
</dbReference>
<dbReference type="AlphaFoldDB" id="A0A928WZY4"/>
<organism evidence="2 3">
    <name type="scientific">Leptolyngbya cf. ectocarpi LEGE 11479</name>
    <dbReference type="NCBI Taxonomy" id="1828722"/>
    <lineage>
        <taxon>Bacteria</taxon>
        <taxon>Bacillati</taxon>
        <taxon>Cyanobacteriota</taxon>
        <taxon>Cyanophyceae</taxon>
        <taxon>Leptolyngbyales</taxon>
        <taxon>Leptolyngbyaceae</taxon>
        <taxon>Leptolyngbya group</taxon>
        <taxon>Leptolyngbya</taxon>
    </lineage>
</organism>